<sequence length="124" mass="14126">MSEKQVVGQVKKKCQVAMKIVPFSGFKISAEGIHPADERIYSKSANTWETPKTMLTRSNLMVNYAERSLAIRIRKKFPRCVAASVPWAKLHIPQTHVSSEFLSLMDRSDYIIYYFSTHGQTLAC</sequence>
<dbReference type="OrthoDB" id="5937503at2759"/>
<organism evidence="1 2">
    <name type="scientific">Trichinella patagoniensis</name>
    <dbReference type="NCBI Taxonomy" id="990121"/>
    <lineage>
        <taxon>Eukaryota</taxon>
        <taxon>Metazoa</taxon>
        <taxon>Ecdysozoa</taxon>
        <taxon>Nematoda</taxon>
        <taxon>Enoplea</taxon>
        <taxon>Dorylaimia</taxon>
        <taxon>Trichinellida</taxon>
        <taxon>Trichinellidae</taxon>
        <taxon>Trichinella</taxon>
    </lineage>
</organism>
<accession>A0A0V0ZQF0</accession>
<evidence type="ECO:0000313" key="2">
    <source>
        <dbReference type="Proteomes" id="UP000054783"/>
    </source>
</evidence>
<proteinExistence type="predicted"/>
<dbReference type="AlphaFoldDB" id="A0A0V0ZQF0"/>
<gene>
    <name evidence="1" type="ORF">T12_6783</name>
</gene>
<reference evidence="1 2" key="1">
    <citation type="submission" date="2015-01" db="EMBL/GenBank/DDBJ databases">
        <title>Evolution of Trichinella species and genotypes.</title>
        <authorList>
            <person name="Korhonen P.K."/>
            <person name="Edoardo P."/>
            <person name="Giuseppe L.R."/>
            <person name="Gasser R.B."/>
        </authorList>
    </citation>
    <scope>NUCLEOTIDE SEQUENCE [LARGE SCALE GENOMIC DNA]</scope>
    <source>
        <strain evidence="1">ISS2496</strain>
    </source>
</reference>
<keyword evidence="2" id="KW-1185">Reference proteome</keyword>
<comment type="caution">
    <text evidence="1">The sequence shown here is derived from an EMBL/GenBank/DDBJ whole genome shotgun (WGS) entry which is preliminary data.</text>
</comment>
<dbReference type="Proteomes" id="UP000054783">
    <property type="component" value="Unassembled WGS sequence"/>
</dbReference>
<evidence type="ECO:0000313" key="1">
    <source>
        <dbReference type="EMBL" id="KRY14773.1"/>
    </source>
</evidence>
<protein>
    <submittedName>
        <fullName evidence="1">Uncharacterized protein</fullName>
    </submittedName>
</protein>
<dbReference type="EMBL" id="JYDQ01000109">
    <property type="protein sequence ID" value="KRY14773.1"/>
    <property type="molecule type" value="Genomic_DNA"/>
</dbReference>
<name>A0A0V0ZQF0_9BILA</name>